<name>A0ABX0UYP4_9HYPH</name>
<evidence type="ECO:0000313" key="1">
    <source>
        <dbReference type="EMBL" id="NIJ57852.1"/>
    </source>
</evidence>
<dbReference type="EMBL" id="JAASQI010000003">
    <property type="protein sequence ID" value="NIJ57852.1"/>
    <property type="molecule type" value="Genomic_DNA"/>
</dbReference>
<reference evidence="1 2" key="1">
    <citation type="submission" date="2020-03" db="EMBL/GenBank/DDBJ databases">
        <title>Genomic Encyclopedia of Type Strains, Phase IV (KMG-IV): sequencing the most valuable type-strain genomes for metagenomic binning, comparative biology and taxonomic classification.</title>
        <authorList>
            <person name="Goeker M."/>
        </authorList>
    </citation>
    <scope>NUCLEOTIDE SEQUENCE [LARGE SCALE GENOMIC DNA]</scope>
    <source>
        <strain evidence="1 2">DSM 103870</strain>
    </source>
</reference>
<sequence length="38" mass="3974">MRALAIACTDIRSARAGVTGFITGKISAEAESSFRTLT</sequence>
<proteinExistence type="predicted"/>
<organism evidence="1 2">
    <name type="scientific">Pseudochelatococcus lubricantis</name>
    <dbReference type="NCBI Taxonomy" id="1538102"/>
    <lineage>
        <taxon>Bacteria</taxon>
        <taxon>Pseudomonadati</taxon>
        <taxon>Pseudomonadota</taxon>
        <taxon>Alphaproteobacteria</taxon>
        <taxon>Hyphomicrobiales</taxon>
        <taxon>Chelatococcaceae</taxon>
        <taxon>Pseudochelatococcus</taxon>
    </lineage>
</organism>
<protein>
    <submittedName>
        <fullName evidence="1">Uncharacterized protein</fullName>
    </submittedName>
</protein>
<comment type="caution">
    <text evidence="1">The sequence shown here is derived from an EMBL/GenBank/DDBJ whole genome shotgun (WGS) entry which is preliminary data.</text>
</comment>
<keyword evidence="2" id="KW-1185">Reference proteome</keyword>
<evidence type="ECO:0000313" key="2">
    <source>
        <dbReference type="Proteomes" id="UP001429580"/>
    </source>
</evidence>
<dbReference type="Proteomes" id="UP001429580">
    <property type="component" value="Unassembled WGS sequence"/>
</dbReference>
<gene>
    <name evidence="1" type="ORF">FHS82_001688</name>
</gene>
<accession>A0ABX0UYP4</accession>